<dbReference type="Proteomes" id="UP000199800">
    <property type="component" value="Unassembled WGS sequence"/>
</dbReference>
<dbReference type="Gene3D" id="3.90.105.50">
    <property type="match status" value="1"/>
</dbReference>
<accession>A0A1I0FB48</accession>
<reference evidence="1 2" key="1">
    <citation type="submission" date="2016-10" db="EMBL/GenBank/DDBJ databases">
        <authorList>
            <person name="de Groot N.N."/>
        </authorList>
    </citation>
    <scope>NUCLEOTIDE SEQUENCE [LARGE SCALE GENOMIC DNA]</scope>
    <source>
        <strain evidence="1 2">DSM 1801</strain>
    </source>
</reference>
<dbReference type="InterPro" id="IPR038148">
    <property type="entry name" value="Tn1545/Tn916_Xis"/>
</dbReference>
<keyword evidence="2" id="KW-1185">Reference proteome</keyword>
<evidence type="ECO:0000313" key="1">
    <source>
        <dbReference type="EMBL" id="SET55170.1"/>
    </source>
</evidence>
<dbReference type="AlphaFoldDB" id="A0A1I0FB48"/>
<evidence type="ECO:0000313" key="2">
    <source>
        <dbReference type="Proteomes" id="UP000199800"/>
    </source>
</evidence>
<dbReference type="OrthoDB" id="1630043at2"/>
<dbReference type="EMBL" id="FOHN01000029">
    <property type="protein sequence ID" value="SET55170.1"/>
    <property type="molecule type" value="Genomic_DNA"/>
</dbReference>
<organism evidence="1 2">
    <name type="scientific">[Clostridium] polysaccharolyticum</name>
    <dbReference type="NCBI Taxonomy" id="29364"/>
    <lineage>
        <taxon>Bacteria</taxon>
        <taxon>Bacillati</taxon>
        <taxon>Bacillota</taxon>
        <taxon>Clostridia</taxon>
        <taxon>Lachnospirales</taxon>
        <taxon>Lachnospiraceae</taxon>
    </lineage>
</organism>
<name>A0A1I0FB48_9FIRM</name>
<gene>
    <name evidence="1" type="ORF">SAMN04487772_12927</name>
</gene>
<dbReference type="RefSeq" id="WP_092478776.1">
    <property type="nucleotide sequence ID" value="NZ_FOHN01000029.1"/>
</dbReference>
<protein>
    <submittedName>
        <fullName evidence="1">Transposon Tn916 excisionase</fullName>
    </submittedName>
</protein>
<sequence length="84" mass="10021">MKAHDVALGEKEYLNPSEAATYWNLSRRKFFRFLNQGKYSFLAYFGNRKLILRVEFEKYLRDNQGLKEELANGQARTNKKRLET</sequence>
<dbReference type="STRING" id="29364.SAMN04487772_12927"/>
<proteinExistence type="predicted"/>